<dbReference type="Pfam" id="PF10824">
    <property type="entry name" value="T7SS_ESX_EspC"/>
    <property type="match status" value="1"/>
</dbReference>
<gene>
    <name evidence="1" type="ORF">AWN90_10895</name>
</gene>
<sequence length="106" mass="11482">MTDDFSVNPDDLDKFGHSLRDLADQADAAKKYASKWFELSAGEARIYVFAKGMVDQIRENLDGNYDHLAKISGDSADSLTSAARSYRATDNASAARLDGASSEGSR</sequence>
<organism evidence="1 2">
    <name type="scientific">Nocardia terpenica</name>
    <dbReference type="NCBI Taxonomy" id="455432"/>
    <lineage>
        <taxon>Bacteria</taxon>
        <taxon>Bacillati</taxon>
        <taxon>Actinomycetota</taxon>
        <taxon>Actinomycetes</taxon>
        <taxon>Mycobacteriales</taxon>
        <taxon>Nocardiaceae</taxon>
        <taxon>Nocardia</taxon>
    </lineage>
</organism>
<dbReference type="InterPro" id="IPR022536">
    <property type="entry name" value="EspC"/>
</dbReference>
<evidence type="ECO:0000313" key="1">
    <source>
        <dbReference type="EMBL" id="KZM68386.1"/>
    </source>
</evidence>
<dbReference type="RefSeq" id="WP_067579937.1">
    <property type="nucleotide sequence ID" value="NZ_JABMCZ010000002.1"/>
</dbReference>
<evidence type="ECO:0008006" key="3">
    <source>
        <dbReference type="Google" id="ProtNLM"/>
    </source>
</evidence>
<name>A0A164HC95_9NOCA</name>
<evidence type="ECO:0000313" key="2">
    <source>
        <dbReference type="Proteomes" id="UP000076512"/>
    </source>
</evidence>
<reference evidence="1 2" key="1">
    <citation type="submission" date="2016-04" db="EMBL/GenBank/DDBJ databases">
        <authorList>
            <person name="Evans L.H."/>
            <person name="Alamgir A."/>
            <person name="Owens N."/>
            <person name="Weber N.D."/>
            <person name="Virtaneva K."/>
            <person name="Barbian K."/>
            <person name="Babar A."/>
            <person name="Rosenke K."/>
        </authorList>
    </citation>
    <scope>NUCLEOTIDE SEQUENCE [LARGE SCALE GENOMIC DNA]</scope>
    <source>
        <strain evidence="1 2">IFM 0406</strain>
    </source>
</reference>
<dbReference type="Proteomes" id="UP000076512">
    <property type="component" value="Unassembled WGS sequence"/>
</dbReference>
<protein>
    <recommendedName>
        <fullName evidence="3">ESX-1 secretion-associated protein</fullName>
    </recommendedName>
</protein>
<accession>A0A164HC95</accession>
<keyword evidence="2" id="KW-1185">Reference proteome</keyword>
<dbReference type="EMBL" id="LWGR01000021">
    <property type="protein sequence ID" value="KZM68386.1"/>
    <property type="molecule type" value="Genomic_DNA"/>
</dbReference>
<comment type="caution">
    <text evidence="1">The sequence shown here is derived from an EMBL/GenBank/DDBJ whole genome shotgun (WGS) entry which is preliminary data.</text>
</comment>
<dbReference type="STRING" id="455432.AWN90_10895"/>
<dbReference type="OrthoDB" id="4559738at2"/>
<proteinExistence type="predicted"/>
<dbReference type="GO" id="GO:0009306">
    <property type="term" value="P:protein secretion"/>
    <property type="evidence" value="ECO:0007669"/>
    <property type="project" value="InterPro"/>
</dbReference>
<dbReference type="AlphaFoldDB" id="A0A164HC95"/>